<evidence type="ECO:0000256" key="2">
    <source>
        <dbReference type="ARBA" id="ARBA00022692"/>
    </source>
</evidence>
<comment type="subcellular location">
    <subcellularLocation>
        <location evidence="1">Membrane</location>
        <topology evidence="1">Single-pass membrane protein</topology>
    </subcellularLocation>
</comment>
<dbReference type="GO" id="GO:0071944">
    <property type="term" value="C:cell periphery"/>
    <property type="evidence" value="ECO:0007669"/>
    <property type="project" value="UniProtKB-ARBA"/>
</dbReference>
<dbReference type="GeneID" id="39574954"/>
<feature type="compositionally biased region" description="Polar residues" evidence="5">
    <location>
        <begin position="29"/>
        <end position="40"/>
    </location>
</feature>
<dbReference type="OrthoDB" id="2537459at2759"/>
<evidence type="ECO:0000256" key="6">
    <source>
        <dbReference type="SAM" id="Phobius"/>
    </source>
</evidence>
<dbReference type="GO" id="GO:0016020">
    <property type="term" value="C:membrane"/>
    <property type="evidence" value="ECO:0007669"/>
    <property type="project" value="UniProtKB-SubCell"/>
</dbReference>
<keyword evidence="4 6" id="KW-0472">Membrane</keyword>
<protein>
    <recommendedName>
        <fullName evidence="9">Mid2 domain-containing protein</fullName>
    </recommendedName>
</protein>
<evidence type="ECO:0000256" key="4">
    <source>
        <dbReference type="ARBA" id="ARBA00023136"/>
    </source>
</evidence>
<dbReference type="STRING" id="1314773.A0A3N2Q2A3"/>
<evidence type="ECO:0000256" key="1">
    <source>
        <dbReference type="ARBA" id="ARBA00004167"/>
    </source>
</evidence>
<dbReference type="AlphaFoldDB" id="A0A3N2Q2A3"/>
<feature type="transmembrane region" description="Helical" evidence="6">
    <location>
        <begin position="68"/>
        <end position="96"/>
    </location>
</feature>
<evidence type="ECO:0000256" key="3">
    <source>
        <dbReference type="ARBA" id="ARBA00022989"/>
    </source>
</evidence>
<keyword evidence="8" id="KW-1185">Reference proteome</keyword>
<feature type="region of interest" description="Disordered" evidence="5">
    <location>
        <begin position="162"/>
        <end position="205"/>
    </location>
</feature>
<feature type="region of interest" description="Disordered" evidence="5">
    <location>
        <begin position="107"/>
        <end position="127"/>
    </location>
</feature>
<feature type="compositionally biased region" description="Basic and acidic residues" evidence="5">
    <location>
        <begin position="171"/>
        <end position="187"/>
    </location>
</feature>
<dbReference type="RefSeq" id="XP_028468551.1">
    <property type="nucleotide sequence ID" value="XM_028606476.1"/>
</dbReference>
<gene>
    <name evidence="7" type="ORF">SODALDRAFT_103978</name>
</gene>
<evidence type="ECO:0008006" key="9">
    <source>
        <dbReference type="Google" id="ProtNLM"/>
    </source>
</evidence>
<dbReference type="Proteomes" id="UP000272025">
    <property type="component" value="Unassembled WGS sequence"/>
</dbReference>
<keyword evidence="3 6" id="KW-1133">Transmembrane helix</keyword>
<evidence type="ECO:0000313" key="7">
    <source>
        <dbReference type="EMBL" id="ROT40745.1"/>
    </source>
</evidence>
<name>A0A3N2Q2A3_SODAK</name>
<feature type="region of interest" description="Disordered" evidence="5">
    <location>
        <begin position="1"/>
        <end position="65"/>
    </location>
</feature>
<keyword evidence="2 6" id="KW-0812">Transmembrane</keyword>
<feature type="compositionally biased region" description="Low complexity" evidence="5">
    <location>
        <begin position="47"/>
        <end position="56"/>
    </location>
</feature>
<dbReference type="EMBL" id="ML119052">
    <property type="protein sequence ID" value="ROT40745.1"/>
    <property type="molecule type" value="Genomic_DNA"/>
</dbReference>
<dbReference type="PANTHER" id="PTHR15549:SF26">
    <property type="entry name" value="AXIAL BUDDING PATTERN PROTEIN 2-RELATED"/>
    <property type="match status" value="1"/>
</dbReference>
<proteinExistence type="predicted"/>
<dbReference type="InterPro" id="IPR051694">
    <property type="entry name" value="Immunoregulatory_rcpt-like"/>
</dbReference>
<evidence type="ECO:0000313" key="8">
    <source>
        <dbReference type="Proteomes" id="UP000272025"/>
    </source>
</evidence>
<evidence type="ECO:0000256" key="5">
    <source>
        <dbReference type="SAM" id="MobiDB-lite"/>
    </source>
</evidence>
<sequence length="205" mass="21450">MSSAAVGIAGCPSSGKGREETPDPDPSASGVQTITTSGTVRTVFVTPSSPADSGSADPDESSDGGSGLATGAVVGIVIGVIGAVIVFAAVGVFFYIRRRKQLNADSDISNDKYENHGGGSSTPTPRLPKLVVTMNGSGANPESNGDQRRSSRLMAVDPRMDPYAAPMYRNKSRESVNTLHDEHDYSRKVTRPVLRATNPDPIDED</sequence>
<organism evidence="7 8">
    <name type="scientific">Sodiomyces alkalinus (strain CBS 110278 / VKM F-3762 / F11)</name>
    <name type="common">Alkaliphilic filamentous fungus</name>
    <dbReference type="NCBI Taxonomy" id="1314773"/>
    <lineage>
        <taxon>Eukaryota</taxon>
        <taxon>Fungi</taxon>
        <taxon>Dikarya</taxon>
        <taxon>Ascomycota</taxon>
        <taxon>Pezizomycotina</taxon>
        <taxon>Sordariomycetes</taxon>
        <taxon>Hypocreomycetidae</taxon>
        <taxon>Glomerellales</taxon>
        <taxon>Plectosphaerellaceae</taxon>
        <taxon>Sodiomyces</taxon>
    </lineage>
</organism>
<accession>A0A3N2Q2A3</accession>
<dbReference type="PANTHER" id="PTHR15549">
    <property type="entry name" value="PAIRED IMMUNOGLOBULIN-LIKE TYPE 2 RECEPTOR"/>
    <property type="match status" value="1"/>
</dbReference>
<reference evidence="7 8" key="1">
    <citation type="journal article" date="2018" name="Mol. Ecol.">
        <title>The obligate alkalophilic soda-lake fungus Sodiomyces alkalinus has shifted to a protein diet.</title>
        <authorList>
            <person name="Grum-Grzhimaylo A.A."/>
            <person name="Falkoski D.L."/>
            <person name="van den Heuvel J."/>
            <person name="Valero-Jimenez C.A."/>
            <person name="Min B."/>
            <person name="Choi I.G."/>
            <person name="Lipzen A."/>
            <person name="Daum C.G."/>
            <person name="Aanen D.K."/>
            <person name="Tsang A."/>
            <person name="Henrissat B."/>
            <person name="Bilanenko E.N."/>
            <person name="de Vries R.P."/>
            <person name="van Kan J.A.L."/>
            <person name="Grigoriev I.V."/>
            <person name="Debets A.J.M."/>
        </authorList>
    </citation>
    <scope>NUCLEOTIDE SEQUENCE [LARGE SCALE GENOMIC DNA]</scope>
    <source>
        <strain evidence="7 8">F11</strain>
    </source>
</reference>